<proteinExistence type="predicted"/>
<feature type="transmembrane region" description="Helical" evidence="2">
    <location>
        <begin position="298"/>
        <end position="322"/>
    </location>
</feature>
<evidence type="ECO:0000256" key="2">
    <source>
        <dbReference type="SAM" id="Phobius"/>
    </source>
</evidence>
<sequence length="1136" mass="129905">MTSMDSSVSFHQQIKGRLLLIAFLFSISFFLILAAFYQSELSLLTLNNETLPAIEKKVNNHRLLTESEQLLTNVLIDHNPQRFETWLLLYQQNLQALIYNQANEKQLARRLLTEIEPFILSVKRLSVNNEKNEQLKQSTIVQLQIVNTALTDALLNVSLENSDFYQHSINVFSQAIIMAENLSVSTNIDRFTEFTNKLNTLMQQWLEKVEEDETSISPKVVASLTGLNNLLWIDQRSIAKWRSHIRISQEFISLVSEHRQTLTPLIKRFTLSKQPSHKIWPEILLSWLPPAVTTSQKVVYIIVAAIFSLLLITLFFLLYLLYQRIKFNQRHSIALIEEYIQGEVNSKILSGEQQKTLDLLNQLTLPEHSENDYQRLKSTLNHQALLISRHANTLAWDTRVLSDELSVMFRQMLNLTEKQRWYHGFSRQAVQKLVAEARAAKSDKGIVEVVVSDKQGRKLNVTLEFIDNGWQGTLSVKTHQVKLEQDVESLNQQLLKAEQNQRLQQVNFSQKLNKRLVRALLQSQSASLGYGVPSIKVYRHLMRMLEWSKQLQLFAILRAKDRQVQLTDVSFLNELYTLIINVLVNANLQRNTVSYSVDNNVIDACKLNTPLFHQTLNHFCQMLLKDQFKAALHLAVSMVDKNSGQQILNFVFTVINSESKAEVPDVITALLQSDEQQIETKSSIIQYFFKLFKVTYCDRLQTKTVENGYQVSFNIPITTAASSLLSDERVDFNQRNLLLLSNDSLTITAVEQLAKKHQAALSTITKTKHFIQQVNVKHLTKKALDLVIVADDIFNNDFEMIQRHIAGLPKGLIPKVFVLQPLCNQAMHRVGLFKHTPWCLNSPTFAASLKRFIKGTNASNLLLAADIFQQYRFVPTNVEVLLAVKNPEQHEVLQRLLHWMGLQVHLVCNQQQMLKEWKSGRFLILLNEFEVSPLIALDVGKKVKRSIYAFSTQQIEQYQNNVTPECSHWEVKLLPNILDVAALVNGLSTWLKEQPLTRNLATHQSQQASMITKIPVAQAPIENTVKGGEEAFDLVKYAHNQGSSELAAFMILDYIDEIEVKIVELTESIAKQQLQKAEYALKEIITIAKIMAADNLLQSCKVVEGLLSDKNFNGCSEAMLDIKNKYLLLTDFAQAI</sequence>
<protein>
    <submittedName>
        <fullName evidence="3">CheY-like chemotaxis protein</fullName>
    </submittedName>
</protein>
<comment type="caution">
    <text evidence="3">The sequence shown here is derived from an EMBL/GenBank/DDBJ whole genome shotgun (WGS) entry which is preliminary data.</text>
</comment>
<reference evidence="3 4" key="1">
    <citation type="submission" date="2020-08" db="EMBL/GenBank/DDBJ databases">
        <title>Genomic Encyclopedia of Type Strains, Phase IV (KMG-IV): sequencing the most valuable type-strain genomes for metagenomic binning, comparative biology and taxonomic classification.</title>
        <authorList>
            <person name="Goeker M."/>
        </authorList>
    </citation>
    <scope>NUCLEOTIDE SEQUENCE [LARGE SCALE GENOMIC DNA]</scope>
    <source>
        <strain evidence="3 4">DSM 26287</strain>
    </source>
</reference>
<evidence type="ECO:0000256" key="1">
    <source>
        <dbReference type="SAM" id="Coils"/>
    </source>
</evidence>
<dbReference type="InterPro" id="IPR036641">
    <property type="entry name" value="HPT_dom_sf"/>
</dbReference>
<dbReference type="Gene3D" id="1.20.120.160">
    <property type="entry name" value="HPT domain"/>
    <property type="match status" value="1"/>
</dbReference>
<feature type="transmembrane region" description="Helical" evidence="2">
    <location>
        <begin position="18"/>
        <end position="37"/>
    </location>
</feature>
<feature type="coiled-coil region" evidence="1">
    <location>
        <begin position="480"/>
        <end position="507"/>
    </location>
</feature>
<evidence type="ECO:0000313" key="4">
    <source>
        <dbReference type="Proteomes" id="UP000537141"/>
    </source>
</evidence>
<dbReference type="GO" id="GO:0000160">
    <property type="term" value="P:phosphorelay signal transduction system"/>
    <property type="evidence" value="ECO:0007669"/>
    <property type="project" value="InterPro"/>
</dbReference>
<evidence type="ECO:0000313" key="3">
    <source>
        <dbReference type="EMBL" id="MBB6543419.1"/>
    </source>
</evidence>
<name>A0A7X0TTS2_9GAMM</name>
<keyword evidence="1" id="KW-0175">Coiled coil</keyword>
<organism evidence="3 4">
    <name type="scientific">Thalassotalea piscium</name>
    <dbReference type="NCBI Taxonomy" id="1230533"/>
    <lineage>
        <taxon>Bacteria</taxon>
        <taxon>Pseudomonadati</taxon>
        <taxon>Pseudomonadota</taxon>
        <taxon>Gammaproteobacteria</taxon>
        <taxon>Alteromonadales</taxon>
        <taxon>Colwelliaceae</taxon>
        <taxon>Thalassotalea</taxon>
    </lineage>
</organism>
<keyword evidence="4" id="KW-1185">Reference proteome</keyword>
<dbReference type="Proteomes" id="UP000537141">
    <property type="component" value="Unassembled WGS sequence"/>
</dbReference>
<dbReference type="EMBL" id="JACHHU010000014">
    <property type="protein sequence ID" value="MBB6543419.1"/>
    <property type="molecule type" value="Genomic_DNA"/>
</dbReference>
<keyword evidence="2" id="KW-1133">Transmembrane helix</keyword>
<keyword evidence="2" id="KW-0472">Membrane</keyword>
<accession>A0A7X0TTS2</accession>
<keyword evidence="2" id="KW-0812">Transmembrane</keyword>
<dbReference type="RefSeq" id="WP_184424209.1">
    <property type="nucleotide sequence ID" value="NZ_AP027362.1"/>
</dbReference>
<gene>
    <name evidence="3" type="ORF">HNQ55_001940</name>
</gene>
<dbReference type="AlphaFoldDB" id="A0A7X0TTS2"/>